<keyword evidence="4" id="KW-1185">Reference proteome</keyword>
<comment type="caution">
    <text evidence="3">The sequence shown here is derived from an EMBL/GenBank/DDBJ whole genome shotgun (WGS) entry which is preliminary data.</text>
</comment>
<dbReference type="GO" id="GO:0015074">
    <property type="term" value="P:DNA integration"/>
    <property type="evidence" value="ECO:0007669"/>
    <property type="project" value="InterPro"/>
</dbReference>
<accession>A0A8J7L6L7</accession>
<dbReference type="AlphaFoldDB" id="A0A8J7L6L7"/>
<evidence type="ECO:0000313" key="4">
    <source>
        <dbReference type="Proteomes" id="UP000599391"/>
    </source>
</evidence>
<evidence type="ECO:0000256" key="1">
    <source>
        <dbReference type="ARBA" id="ARBA00023172"/>
    </source>
</evidence>
<proteinExistence type="predicted"/>
<dbReference type="Gene3D" id="1.10.443.10">
    <property type="entry name" value="Intergrase catalytic core"/>
    <property type="match status" value="1"/>
</dbReference>
<dbReference type="InterPro" id="IPR011010">
    <property type="entry name" value="DNA_brk_join_enz"/>
</dbReference>
<keyword evidence="1" id="KW-0233">DNA recombination</keyword>
<dbReference type="PROSITE" id="PS51898">
    <property type="entry name" value="TYR_RECOMBINASE"/>
    <property type="match status" value="1"/>
</dbReference>
<organism evidence="3 4">
    <name type="scientific">Atlanticothrix silvestris CENA357</name>
    <dbReference type="NCBI Taxonomy" id="1725252"/>
    <lineage>
        <taxon>Bacteria</taxon>
        <taxon>Bacillati</taxon>
        <taxon>Cyanobacteriota</taxon>
        <taxon>Cyanophyceae</taxon>
        <taxon>Nostocales</taxon>
        <taxon>Nodulariaceae</taxon>
        <taxon>Atlanticothrix</taxon>
        <taxon>Atlanticothrix silvestris</taxon>
    </lineage>
</organism>
<reference evidence="3 4" key="1">
    <citation type="journal article" date="2021" name="Int. J. Syst. Evol. Microbiol.">
        <title>Amazonocrinis nigriterrae gen. nov., sp. nov., Atlanticothrix silvestris gen. nov., sp. nov. and Dendronalium phyllosphericum gen. nov., sp. nov., nostocacean cyanobacteria from Brazilian environments.</title>
        <authorList>
            <person name="Alvarenga D.O."/>
            <person name="Andreote A.P.D."/>
            <person name="Branco L.H.Z."/>
            <person name="Delbaje E."/>
            <person name="Cruz R.B."/>
            <person name="Varani A.M."/>
            <person name="Fiore M.F."/>
        </authorList>
    </citation>
    <scope>NUCLEOTIDE SEQUENCE [LARGE SCALE GENOMIC DNA]</scope>
    <source>
        <strain evidence="3 4">CENA357</strain>
    </source>
</reference>
<dbReference type="InterPro" id="IPR002104">
    <property type="entry name" value="Integrase_catalytic"/>
</dbReference>
<evidence type="ECO:0000259" key="2">
    <source>
        <dbReference type="PROSITE" id="PS51898"/>
    </source>
</evidence>
<dbReference type="RefSeq" id="WP_214442063.1">
    <property type="nucleotide sequence ID" value="NZ_JAECZB010000099.1"/>
</dbReference>
<sequence>MKWTVEAVNERLKAGKVGVKVEQRGDRLSLRATLPPKPGSKKIIWHQQYLSLGIYANPAGLQRAEAEAKIVGGLLARDEFDWSRYLEQKEPTATCSYWVEKFKQEYFASNGDDPTKQQTWKRHYEACFNKLPVNENLTPEILIATATATPANTWTRRTMCQRLEQLAKLAGVKVDLKKYQGSYSSTKQIIRQLPSEEEIVAVRDAIAHPEWQWVFGAIACFGLRPHEAFFCEISSNYPHTCAIAEGKTGSRIAFPLPLEWIQEWRLWENKKPSRVNLEGITNKDLGNRIYKALKRYGVKFKTYDLRHSYAIRAATKYKVPIIVAAKWMGHSPTVHTNTYGKHLTEIDHLEIFERLNNSPPR</sequence>
<gene>
    <name evidence="3" type="ORF">I8751_26630</name>
</gene>
<dbReference type="SUPFAM" id="SSF56349">
    <property type="entry name" value="DNA breaking-rejoining enzymes"/>
    <property type="match status" value="1"/>
</dbReference>
<evidence type="ECO:0000313" key="3">
    <source>
        <dbReference type="EMBL" id="MBH8555857.1"/>
    </source>
</evidence>
<dbReference type="Proteomes" id="UP000599391">
    <property type="component" value="Unassembled WGS sequence"/>
</dbReference>
<name>A0A8J7L6L7_9CYAN</name>
<feature type="domain" description="Tyr recombinase" evidence="2">
    <location>
        <begin position="188"/>
        <end position="353"/>
    </location>
</feature>
<dbReference type="EMBL" id="JAECZB010000099">
    <property type="protein sequence ID" value="MBH8555857.1"/>
    <property type="molecule type" value="Genomic_DNA"/>
</dbReference>
<protein>
    <submittedName>
        <fullName evidence="3">Integrase</fullName>
    </submittedName>
</protein>
<dbReference type="GO" id="GO:0006310">
    <property type="term" value="P:DNA recombination"/>
    <property type="evidence" value="ECO:0007669"/>
    <property type="project" value="UniProtKB-KW"/>
</dbReference>
<dbReference type="InterPro" id="IPR013762">
    <property type="entry name" value="Integrase-like_cat_sf"/>
</dbReference>
<dbReference type="GO" id="GO:0003677">
    <property type="term" value="F:DNA binding"/>
    <property type="evidence" value="ECO:0007669"/>
    <property type="project" value="InterPro"/>
</dbReference>